<proteinExistence type="predicted"/>
<dbReference type="EMBL" id="CAXKWB010019340">
    <property type="protein sequence ID" value="CAL4121833.1"/>
    <property type="molecule type" value="Genomic_DNA"/>
</dbReference>
<dbReference type="SUPFAM" id="SSF56436">
    <property type="entry name" value="C-type lectin-like"/>
    <property type="match status" value="1"/>
</dbReference>
<name>A0AAV2RDH1_MEGNR</name>
<dbReference type="Pfam" id="PF00059">
    <property type="entry name" value="Lectin_C"/>
    <property type="match status" value="1"/>
</dbReference>
<dbReference type="InterPro" id="IPR016187">
    <property type="entry name" value="CTDL_fold"/>
</dbReference>
<dbReference type="InterPro" id="IPR016186">
    <property type="entry name" value="C-type_lectin-like/link_sf"/>
</dbReference>
<dbReference type="AlphaFoldDB" id="A0AAV2RDH1"/>
<dbReference type="Gene3D" id="3.10.100.10">
    <property type="entry name" value="Mannose-Binding Protein A, subunit A"/>
    <property type="match status" value="1"/>
</dbReference>
<dbReference type="SMART" id="SM00034">
    <property type="entry name" value="CLECT"/>
    <property type="match status" value="1"/>
</dbReference>
<feature type="domain" description="C-type lectin" evidence="1">
    <location>
        <begin position="14"/>
        <end position="147"/>
    </location>
</feature>
<sequence>FTGECPGGNYFEELGGACYYFSSDHGETHNWQDSRDFCQELGSLLSLNVDLAEVGNEASCMSDSLLMQKITEKAEWVWLGATDLNSEGYFKWSASGHSLSSKDSYWGYNEPNENSDENCLVAGILGEHHRAYFMDFGCDPPHAFVCQIF</sequence>
<dbReference type="Proteomes" id="UP001497623">
    <property type="component" value="Unassembled WGS sequence"/>
</dbReference>
<evidence type="ECO:0000259" key="1">
    <source>
        <dbReference type="PROSITE" id="PS50041"/>
    </source>
</evidence>
<organism evidence="2 3">
    <name type="scientific">Meganyctiphanes norvegica</name>
    <name type="common">Northern krill</name>
    <name type="synonym">Thysanopoda norvegica</name>
    <dbReference type="NCBI Taxonomy" id="48144"/>
    <lineage>
        <taxon>Eukaryota</taxon>
        <taxon>Metazoa</taxon>
        <taxon>Ecdysozoa</taxon>
        <taxon>Arthropoda</taxon>
        <taxon>Crustacea</taxon>
        <taxon>Multicrustacea</taxon>
        <taxon>Malacostraca</taxon>
        <taxon>Eumalacostraca</taxon>
        <taxon>Eucarida</taxon>
        <taxon>Euphausiacea</taxon>
        <taxon>Euphausiidae</taxon>
        <taxon>Meganyctiphanes</taxon>
    </lineage>
</organism>
<reference evidence="2 3" key="1">
    <citation type="submission" date="2024-05" db="EMBL/GenBank/DDBJ databases">
        <authorList>
            <person name="Wallberg A."/>
        </authorList>
    </citation>
    <scope>NUCLEOTIDE SEQUENCE [LARGE SCALE GENOMIC DNA]</scope>
</reference>
<protein>
    <recommendedName>
        <fullName evidence="1">C-type lectin domain-containing protein</fullName>
    </recommendedName>
</protein>
<dbReference type="InterPro" id="IPR050111">
    <property type="entry name" value="C-type_lectin/snaclec_domain"/>
</dbReference>
<evidence type="ECO:0000313" key="2">
    <source>
        <dbReference type="EMBL" id="CAL4121833.1"/>
    </source>
</evidence>
<evidence type="ECO:0000313" key="3">
    <source>
        <dbReference type="Proteomes" id="UP001497623"/>
    </source>
</evidence>
<dbReference type="PANTHER" id="PTHR22803">
    <property type="entry name" value="MANNOSE, PHOSPHOLIPASE, LECTIN RECEPTOR RELATED"/>
    <property type="match status" value="1"/>
</dbReference>
<dbReference type="CDD" id="cd00037">
    <property type="entry name" value="CLECT"/>
    <property type="match status" value="1"/>
</dbReference>
<keyword evidence="3" id="KW-1185">Reference proteome</keyword>
<dbReference type="PROSITE" id="PS50041">
    <property type="entry name" value="C_TYPE_LECTIN_2"/>
    <property type="match status" value="1"/>
</dbReference>
<feature type="non-terminal residue" evidence="2">
    <location>
        <position position="1"/>
    </location>
</feature>
<comment type="caution">
    <text evidence="2">The sequence shown here is derived from an EMBL/GenBank/DDBJ whole genome shotgun (WGS) entry which is preliminary data.</text>
</comment>
<dbReference type="InterPro" id="IPR001304">
    <property type="entry name" value="C-type_lectin-like"/>
</dbReference>
<accession>A0AAV2RDH1</accession>
<gene>
    <name evidence="2" type="ORF">MNOR_LOCUS22695</name>
</gene>